<dbReference type="RefSeq" id="XP_066800805.1">
    <property type="nucleotide sequence ID" value="XM_066949032.1"/>
</dbReference>
<feature type="region of interest" description="Disordered" evidence="1">
    <location>
        <begin position="1"/>
        <end position="73"/>
    </location>
</feature>
<feature type="region of interest" description="Disordered" evidence="1">
    <location>
        <begin position="136"/>
        <end position="186"/>
    </location>
</feature>
<sequence length="308" mass="34001">MPSMSETYAKTSEDGLAGTHHGGNHPRTGRYDDIPATSSSGDDGRNRAKMQESRRFDKEDRSPDIGETSSKIPKNVRIGRYDWKTLARDVKVEGAAASVVNRGENSTQANAQDRRRIYSGSPTIDIFETGLRVTKNVQSNKDDGKALSRNDKRIGREDRTIGSIRKSSRALSNSQLGEKDDSSKAETDRYDKIDIAVDEDTIRIRTVMLEGGRANRGDGGSASSAKSSPARESRQADRSDDRHVARPSRDGMTGTQAPRDDTGQWNGGRSSQSREAFRYNHVRPQNLSAAIRPPAPDSHIRWPQAAKY</sequence>
<dbReference type="KEGG" id="kne:92183201"/>
<organism evidence="2 3">
    <name type="scientific">Kwoniella newhampshirensis</name>
    <dbReference type="NCBI Taxonomy" id="1651941"/>
    <lineage>
        <taxon>Eukaryota</taxon>
        <taxon>Fungi</taxon>
        <taxon>Dikarya</taxon>
        <taxon>Basidiomycota</taxon>
        <taxon>Agaricomycotina</taxon>
        <taxon>Tremellomycetes</taxon>
        <taxon>Tremellales</taxon>
        <taxon>Cryptococcaceae</taxon>
        <taxon>Kwoniella</taxon>
    </lineage>
</organism>
<feature type="compositionally biased region" description="Polar residues" evidence="1">
    <location>
        <begin position="1"/>
        <end position="10"/>
    </location>
</feature>
<evidence type="ECO:0000256" key="1">
    <source>
        <dbReference type="SAM" id="MobiDB-lite"/>
    </source>
</evidence>
<feature type="compositionally biased region" description="Basic and acidic residues" evidence="1">
    <location>
        <begin position="42"/>
        <end position="64"/>
    </location>
</feature>
<dbReference type="GeneID" id="92183201"/>
<feature type="compositionally biased region" description="Basic and acidic residues" evidence="1">
    <location>
        <begin position="140"/>
        <end position="160"/>
    </location>
</feature>
<dbReference type="AlphaFoldDB" id="A0AAW0YVN6"/>
<dbReference type="Proteomes" id="UP001388673">
    <property type="component" value="Unassembled WGS sequence"/>
</dbReference>
<reference evidence="2 3" key="1">
    <citation type="journal article" date="2024" name="bioRxiv">
        <title>Comparative genomics of Cryptococcus and Kwoniella reveals pathogenesis evolution and contrasting karyotype dynamics via intercentromeric recombination or chromosome fusion.</title>
        <authorList>
            <person name="Coelho M.A."/>
            <person name="David-Palma M."/>
            <person name="Shea T."/>
            <person name="Bowers K."/>
            <person name="McGinley-Smith S."/>
            <person name="Mohammad A.W."/>
            <person name="Gnirke A."/>
            <person name="Yurkov A.M."/>
            <person name="Nowrousian M."/>
            <person name="Sun S."/>
            <person name="Cuomo C.A."/>
            <person name="Heitman J."/>
        </authorList>
    </citation>
    <scope>NUCLEOTIDE SEQUENCE [LARGE SCALE GENOMIC DNA]</scope>
    <source>
        <strain evidence="2 3">CBS 13917</strain>
    </source>
</reference>
<comment type="caution">
    <text evidence="2">The sequence shown here is derived from an EMBL/GenBank/DDBJ whole genome shotgun (WGS) entry which is preliminary data.</text>
</comment>
<dbReference type="EMBL" id="JBCAWK010000011">
    <property type="protein sequence ID" value="KAK8846855.1"/>
    <property type="molecule type" value="Genomic_DNA"/>
</dbReference>
<feature type="compositionally biased region" description="Basic and acidic residues" evidence="1">
    <location>
        <begin position="177"/>
        <end position="186"/>
    </location>
</feature>
<gene>
    <name evidence="2" type="ORF">IAR55_005943</name>
</gene>
<feature type="region of interest" description="Disordered" evidence="1">
    <location>
        <begin position="211"/>
        <end position="308"/>
    </location>
</feature>
<feature type="compositionally biased region" description="Polar residues" evidence="1">
    <location>
        <begin position="263"/>
        <end position="274"/>
    </location>
</feature>
<feature type="compositionally biased region" description="Basic and acidic residues" evidence="1">
    <location>
        <begin position="229"/>
        <end position="249"/>
    </location>
</feature>
<proteinExistence type="predicted"/>
<keyword evidence="3" id="KW-1185">Reference proteome</keyword>
<accession>A0AAW0YVN6</accession>
<evidence type="ECO:0000313" key="3">
    <source>
        <dbReference type="Proteomes" id="UP001388673"/>
    </source>
</evidence>
<evidence type="ECO:0000313" key="2">
    <source>
        <dbReference type="EMBL" id="KAK8846855.1"/>
    </source>
</evidence>
<protein>
    <submittedName>
        <fullName evidence="2">Uncharacterized protein</fullName>
    </submittedName>
</protein>
<name>A0AAW0YVN6_9TREE</name>